<evidence type="ECO:0000259" key="2">
    <source>
        <dbReference type="Pfam" id="PF24504"/>
    </source>
</evidence>
<dbReference type="GO" id="GO:0031267">
    <property type="term" value="F:small GTPase binding"/>
    <property type="evidence" value="ECO:0007669"/>
    <property type="project" value="TreeGrafter"/>
</dbReference>
<dbReference type="Pfam" id="PF24520">
    <property type="entry name" value="ARM_KNTC1_1st"/>
    <property type="match status" value="1"/>
</dbReference>
<dbReference type="GO" id="GO:0005737">
    <property type="term" value="C:cytoplasm"/>
    <property type="evidence" value="ECO:0007669"/>
    <property type="project" value="TreeGrafter"/>
</dbReference>
<gene>
    <name evidence="5" type="ORF">HERILL_LOCUS7636</name>
</gene>
<evidence type="ECO:0008006" key="7">
    <source>
        <dbReference type="Google" id="ProtNLM"/>
    </source>
</evidence>
<name>A0A7R8URI8_HERIL</name>
<proteinExistence type="predicted"/>
<dbReference type="InterPro" id="IPR055403">
    <property type="entry name" value="ARM_KNTC1_1st"/>
</dbReference>
<feature type="domain" description="Rod N-terminal" evidence="2">
    <location>
        <begin position="130"/>
        <end position="369"/>
    </location>
</feature>
<dbReference type="Pfam" id="PF10493">
    <property type="entry name" value="Rod_C"/>
    <property type="match status" value="1"/>
</dbReference>
<dbReference type="Pfam" id="PF24506">
    <property type="entry name" value="KNTC1_N"/>
    <property type="match status" value="1"/>
</dbReference>
<dbReference type="PANTHER" id="PTHR15688:SF1">
    <property type="entry name" value="KINETOCHORE-ASSOCIATED PROTEIN 1"/>
    <property type="match status" value="1"/>
</dbReference>
<dbReference type="InterPro" id="IPR057303">
    <property type="entry name" value="Rod_N"/>
</dbReference>
<evidence type="ECO:0000313" key="6">
    <source>
        <dbReference type="Proteomes" id="UP000594454"/>
    </source>
</evidence>
<dbReference type="OMA" id="FYELYLC"/>
<dbReference type="PANTHER" id="PTHR15688">
    <property type="entry name" value="KINETOCHORE-ASSOCIATED PROTEIN 1"/>
    <property type="match status" value="1"/>
</dbReference>
<protein>
    <recommendedName>
        <fullName evidence="7">RZZ complex subunit KNTC1/ROD C-terminal domain-containing protein</fullName>
    </recommendedName>
</protein>
<dbReference type="InterPro" id="IPR019527">
    <property type="entry name" value="RZZ-complex_KNTC1/ROD_C"/>
</dbReference>
<dbReference type="InterPro" id="IPR052802">
    <property type="entry name" value="KNTC1"/>
</dbReference>
<dbReference type="OrthoDB" id="343783at2759"/>
<keyword evidence="6" id="KW-1185">Reference proteome</keyword>
<accession>A0A7R8URI8</accession>
<feature type="domain" description="KNTC1 first ARM-repeats" evidence="4">
    <location>
        <begin position="375"/>
        <end position="605"/>
    </location>
</feature>
<evidence type="ECO:0000259" key="1">
    <source>
        <dbReference type="Pfam" id="PF10493"/>
    </source>
</evidence>
<dbReference type="GO" id="GO:0007094">
    <property type="term" value="P:mitotic spindle assembly checkpoint signaling"/>
    <property type="evidence" value="ECO:0007669"/>
    <property type="project" value="TreeGrafter"/>
</dbReference>
<evidence type="ECO:0000313" key="5">
    <source>
        <dbReference type="EMBL" id="CAD7084758.1"/>
    </source>
</evidence>
<evidence type="ECO:0000259" key="4">
    <source>
        <dbReference type="Pfam" id="PF24520"/>
    </source>
</evidence>
<organism evidence="5 6">
    <name type="scientific">Hermetia illucens</name>
    <name type="common">Black soldier fly</name>
    <dbReference type="NCBI Taxonomy" id="343691"/>
    <lineage>
        <taxon>Eukaryota</taxon>
        <taxon>Metazoa</taxon>
        <taxon>Ecdysozoa</taxon>
        <taxon>Arthropoda</taxon>
        <taxon>Hexapoda</taxon>
        <taxon>Insecta</taxon>
        <taxon>Pterygota</taxon>
        <taxon>Neoptera</taxon>
        <taxon>Endopterygota</taxon>
        <taxon>Diptera</taxon>
        <taxon>Brachycera</taxon>
        <taxon>Stratiomyomorpha</taxon>
        <taxon>Stratiomyidae</taxon>
        <taxon>Hermetiinae</taxon>
        <taxon>Hermetia</taxon>
    </lineage>
</organism>
<dbReference type="FunCoup" id="A0A7R8URI8">
    <property type="interactions" value="678"/>
</dbReference>
<dbReference type="GO" id="GO:0000070">
    <property type="term" value="P:mitotic sister chromatid segregation"/>
    <property type="evidence" value="ECO:0007669"/>
    <property type="project" value="TreeGrafter"/>
</dbReference>
<dbReference type="GO" id="GO:0005828">
    <property type="term" value="C:kinetochore microtubule"/>
    <property type="evidence" value="ECO:0007669"/>
    <property type="project" value="TreeGrafter"/>
</dbReference>
<feature type="domain" description="RZZ complex subunit KNTC1/ROD C-terminal" evidence="1">
    <location>
        <begin position="1487"/>
        <end position="2025"/>
    </location>
</feature>
<dbReference type="EMBL" id="LR899011">
    <property type="protein sequence ID" value="CAD7084758.1"/>
    <property type="molecule type" value="Genomic_DNA"/>
</dbReference>
<dbReference type="Pfam" id="PF24504">
    <property type="entry name" value="Rod_N"/>
    <property type="match status" value="1"/>
</dbReference>
<dbReference type="GO" id="GO:1903394">
    <property type="term" value="P:protein localization to kinetochore involved in kinetochore assembly"/>
    <property type="evidence" value="ECO:0007669"/>
    <property type="project" value="TreeGrafter"/>
</dbReference>
<dbReference type="GO" id="GO:1990423">
    <property type="term" value="C:RZZ complex"/>
    <property type="evidence" value="ECO:0007669"/>
    <property type="project" value="TreeGrafter"/>
</dbReference>
<dbReference type="InterPro" id="IPR055402">
    <property type="entry name" value="KNTC1_N"/>
</dbReference>
<feature type="domain" description="KNTC1 N-terminal" evidence="3">
    <location>
        <begin position="23"/>
        <end position="103"/>
    </location>
</feature>
<dbReference type="InParanoid" id="A0A7R8URI8"/>
<reference evidence="5 6" key="1">
    <citation type="submission" date="2020-11" db="EMBL/GenBank/DDBJ databases">
        <authorList>
            <person name="Wallbank WR R."/>
            <person name="Pardo Diaz C."/>
            <person name="Kozak K."/>
            <person name="Martin S."/>
            <person name="Jiggins C."/>
            <person name="Moest M."/>
            <person name="Warren A I."/>
            <person name="Generalovic N T."/>
            <person name="Byers J.R.P. K."/>
            <person name="Montejo-Kovacevich G."/>
            <person name="Yen C E."/>
        </authorList>
    </citation>
    <scope>NUCLEOTIDE SEQUENCE [LARGE SCALE GENOMIC DNA]</scope>
</reference>
<sequence>MWKNFIPNSTDEETVNNAFCTNGLFKISSESEVTVYPRVRSQIQNGKLLLCVDSSIILLEDENVMACNFLTFGALIDSLAVSNSGNVIICALADGNIHGIYVKGIPIFNLCVSGEDLSEGGTFAGIHQVEDSFYIMCRNGSIYRLFNIDEKLLETYSEDTVCENESRLYNESFLKNTMLEKVSAPKFCSVVSSFCFMCTQEANETEDSGPQSILGNERFLYFQDSKEYLQLPIPTSLEGMKMLYNLEHMIIGLSHSGHIFEICPYTKMLLHPFTENLDYLIDEFIVLENNEDIIELLLLTKPEQLGTRFMKIVEFPSMTCKNELSMPQHTWLVQQPKTAVNIYYLSGDDFNEFDLPQEIEMKIMCETQPQERLKKLICKGRLDEAEQFGRQFNLNLQPICEAKAKRKLLEISLLDENQYDEINRKFAEFLEICKTVESNEFVLSIRDSEIPSRSIMEKFLQEILSRLKDEKYHQNILHIKEQLLRLETLNIIDPYETNMQWQKFVHHPNIAKVCVLLFKTDMLSACIVWKRHAACIVPFLDVDSILKLLNAIPQSTEAFFVIQWLRYFIPSVLTTHPAAMSYLVEWSLQKTRSLQFSNHWPEVGLEFSTKILGIFEDVEFLYSDFRRQYDFNIDKLKAIVNALQDLSVLKKSYNLILTLDSYVKDTMDDTALRILQGVQLSNLKRVTSDFLCPIYSEKGKTPVIAIKKYINFLVSNRKKNTLWLERAVVSISMLHDEEEKLASALLVLKNSPVPWPDSVSPLVKLGNSSHPLAAEIQTQYDLQTIKILKAKYGWPLDSPDDHMKLVFRIIKLGHPEMINDINDLAKVCPEISSSANFYCCYELARKGQVNNAAQFLHNIDKKQRTECYDKITNIFTAIFSDPIDDSKDYDNLFEFLKVITPDGSKYNREMLLNLQHLHLLRKNFDLKVSPENLTCKLSRIEILSTGVDSIMKKLKECQTNIVHFMWTHVTELSILLNVEKMLGVLKLARKINKLEVSCALAYYALNVEEVSRANYEFYVDFAALLICQHIEAVSKEENFSTDPLAYALAYKLLVEGLKFGKLIQLEIIHFLNWIRIGYENYALSAIPDYYGDIDIIDKRIVDRLQRPATTPGQNGVPSKNVCEAICVFDKISEIPETVKYTNDPTPIIRCVSMALLALLKTNLENLPFRLNLFINPDIEISADEVRTTFLKYLEHLVKCKQHSSWYSIVQCTLKYQTTDPIIPKKMIVINKMKLYKFSLSQKEPNFIDLFSKLLADSNPEACLKYLENELKTGQPKLNYLILAEMYHTHMGDNDKISSDREQRMKYFYYTELVKHDSALKCKEFISISMLMKELKNKVLDVSLLKRMSYDFDWDYQQVLVSQIISLLSMQEPSYEIKTDAFEKEQITMKTSADQIRDMCQPYIKEITQTGHLASQLLNFITEINFYFYELYLCVIDILTYINSLPKEMELWANMLLFLKHKMVTKRRNRAGQIEMDWWLKSQPDIGVLPKIAKYRFPFMPLVQEPLKNILDCEVNVDNCESWFPLIKLHTVNQGKRTHNEIVQEQEYFCMSAVKNSISEYKQQDEETDTDVWHLQPINNAFLQSILRLTRHMTNASKTLFILYYVTNHAPDGADQVEAAAECYKFAVQNEKSLSENKKADETVKKIKRKYPLIKTQHLLHTYGLIDDKLLQLAENPKELIFMLYHHESILKTPKADINNLVMEISKLHNLDCHLMQVAVLQNWVTCTNSGDSIDGEETFYEDLNMSMNNIDTVNDEHIIRAHYILSSWETSKAIEFLIRHMFPVEGPTNTAKQLQIFECFSKLIGDSTASYMNIVSQKQYVILKCVHYLKQLGYNITVEKFAEYDKLNILKKIWQTHANNSLALEAISYICMGHKIFIPTIWNGVLKQMVNLNMVSKLNALVDVLSCEPSLLYTEGLAAAWECVLRAPFKNANQSRSYEQENILTKNLCRIQACPLVKQLNLIAFTEDCIRLDRLHMAAIFVALANKKQKELIIPLINQQKKEHLKQEIIDLEEAGISPTIINFSLRELKL</sequence>
<evidence type="ECO:0000259" key="3">
    <source>
        <dbReference type="Pfam" id="PF24506"/>
    </source>
</evidence>
<dbReference type="Proteomes" id="UP000594454">
    <property type="component" value="Chromosome 3"/>
</dbReference>